<evidence type="ECO:0000313" key="2">
    <source>
        <dbReference type="Proteomes" id="UP000246018"/>
    </source>
</evidence>
<dbReference type="OrthoDB" id="3390230at2"/>
<gene>
    <name evidence="1" type="ORF">DDE18_02720</name>
</gene>
<dbReference type="AlphaFoldDB" id="A0A2T8FFP9"/>
<protein>
    <submittedName>
        <fullName evidence="1">Uncharacterized protein</fullName>
    </submittedName>
</protein>
<sequence>MSRTITVTIKGEVDDDRYADLANAIWLVAYNTGLEFTVTPDQEAEPSRLNEAWRNYGEVSW</sequence>
<evidence type="ECO:0000313" key="1">
    <source>
        <dbReference type="EMBL" id="PVG84534.1"/>
    </source>
</evidence>
<dbReference type="EMBL" id="QDGZ01000001">
    <property type="protein sequence ID" value="PVG84534.1"/>
    <property type="molecule type" value="Genomic_DNA"/>
</dbReference>
<dbReference type="RefSeq" id="WP_116570667.1">
    <property type="nucleotide sequence ID" value="NZ_QDGZ01000001.1"/>
</dbReference>
<comment type="caution">
    <text evidence="1">The sequence shown here is derived from an EMBL/GenBank/DDBJ whole genome shotgun (WGS) entry which is preliminary data.</text>
</comment>
<organism evidence="1 2">
    <name type="scientific">Nocardioides gansuensis</name>
    <dbReference type="NCBI Taxonomy" id="2138300"/>
    <lineage>
        <taxon>Bacteria</taxon>
        <taxon>Bacillati</taxon>
        <taxon>Actinomycetota</taxon>
        <taxon>Actinomycetes</taxon>
        <taxon>Propionibacteriales</taxon>
        <taxon>Nocardioidaceae</taxon>
        <taxon>Nocardioides</taxon>
    </lineage>
</organism>
<reference evidence="1 2" key="1">
    <citation type="submission" date="2018-04" db="EMBL/GenBank/DDBJ databases">
        <title>Genome of Nocardioides gansuensis WSJ-1.</title>
        <authorList>
            <person name="Wu S."/>
            <person name="Wang G."/>
        </authorList>
    </citation>
    <scope>NUCLEOTIDE SEQUENCE [LARGE SCALE GENOMIC DNA]</scope>
    <source>
        <strain evidence="1 2">WSJ-1</strain>
    </source>
</reference>
<proteinExistence type="predicted"/>
<dbReference type="Proteomes" id="UP000246018">
    <property type="component" value="Unassembled WGS sequence"/>
</dbReference>
<accession>A0A2T8FFP9</accession>
<name>A0A2T8FFP9_9ACTN</name>
<keyword evidence="2" id="KW-1185">Reference proteome</keyword>